<name>A0A2H0LPV7_9BACT</name>
<accession>A0A2H0LPV7</accession>
<organism evidence="2 3">
    <name type="scientific">Candidatus Abzuiibacterium crystallinum</name>
    <dbReference type="NCBI Taxonomy" id="1974748"/>
    <lineage>
        <taxon>Bacteria</taxon>
        <taxon>Pseudomonadati</taxon>
        <taxon>Candidatus Omnitrophota</taxon>
        <taxon>Candidatus Abzuiibacterium</taxon>
    </lineage>
</organism>
<keyword evidence="1" id="KW-0812">Transmembrane</keyword>
<dbReference type="Proteomes" id="UP000230859">
    <property type="component" value="Unassembled WGS sequence"/>
</dbReference>
<proteinExistence type="predicted"/>
<protein>
    <submittedName>
        <fullName evidence="2">Uncharacterized protein</fullName>
    </submittedName>
</protein>
<comment type="caution">
    <text evidence="2">The sequence shown here is derived from an EMBL/GenBank/DDBJ whole genome shotgun (WGS) entry which is preliminary data.</text>
</comment>
<keyword evidence="1" id="KW-0472">Membrane</keyword>
<reference evidence="2 3" key="1">
    <citation type="submission" date="2017-09" db="EMBL/GenBank/DDBJ databases">
        <title>Depth-based differentiation of microbial function through sediment-hosted aquifers and enrichment of novel symbionts in the deep terrestrial subsurface.</title>
        <authorList>
            <person name="Probst A.J."/>
            <person name="Ladd B."/>
            <person name="Jarett J.K."/>
            <person name="Geller-Mcgrath D.E."/>
            <person name="Sieber C.M."/>
            <person name="Emerson J.B."/>
            <person name="Anantharaman K."/>
            <person name="Thomas B.C."/>
            <person name="Malmstrom R."/>
            <person name="Stieglmeier M."/>
            <person name="Klingl A."/>
            <person name="Woyke T."/>
            <person name="Ryan C.M."/>
            <person name="Banfield J.F."/>
        </authorList>
    </citation>
    <scope>NUCLEOTIDE SEQUENCE [LARGE SCALE GENOMIC DNA]</scope>
    <source>
        <strain evidence="2">CG11_big_fil_rev_8_21_14_0_20_45_26</strain>
    </source>
</reference>
<feature type="transmembrane region" description="Helical" evidence="1">
    <location>
        <begin position="36"/>
        <end position="58"/>
    </location>
</feature>
<gene>
    <name evidence="2" type="ORF">COV74_04655</name>
</gene>
<evidence type="ECO:0000313" key="2">
    <source>
        <dbReference type="EMBL" id="PIQ86470.1"/>
    </source>
</evidence>
<dbReference type="EMBL" id="PCVY01000043">
    <property type="protein sequence ID" value="PIQ86470.1"/>
    <property type="molecule type" value="Genomic_DNA"/>
</dbReference>
<evidence type="ECO:0000313" key="3">
    <source>
        <dbReference type="Proteomes" id="UP000230859"/>
    </source>
</evidence>
<sequence>MDFFTGLSIVCLMVWAATVIIAQGSVMGNTGKRRPIFYIAWGVLIVVSLWALIGLRILEPLMLTLDWKEWLNTQ</sequence>
<feature type="transmembrane region" description="Helical" evidence="1">
    <location>
        <begin position="6"/>
        <end position="24"/>
    </location>
</feature>
<evidence type="ECO:0000256" key="1">
    <source>
        <dbReference type="SAM" id="Phobius"/>
    </source>
</evidence>
<keyword evidence="1" id="KW-1133">Transmembrane helix</keyword>
<dbReference type="AlphaFoldDB" id="A0A2H0LPV7"/>